<protein>
    <submittedName>
        <fullName evidence="7">Uncharacterized protein</fullName>
    </submittedName>
</protein>
<proteinExistence type="inferred from homology"/>
<evidence type="ECO:0000259" key="6">
    <source>
        <dbReference type="PROSITE" id="PS50056"/>
    </source>
</evidence>
<dbReference type="PANTHER" id="PTHR45961:SF3">
    <property type="entry name" value="DUAL SPECIFICITY PROTEIN PHOSPHATASE 14"/>
    <property type="match status" value="1"/>
</dbReference>
<dbReference type="Pfam" id="PF00782">
    <property type="entry name" value="DSPc"/>
    <property type="match status" value="1"/>
</dbReference>
<dbReference type="InterPro" id="IPR000387">
    <property type="entry name" value="Tyr_Pase_dom"/>
</dbReference>
<dbReference type="AlphaFoldDB" id="A0A7S2XSD3"/>
<evidence type="ECO:0000313" key="7">
    <source>
        <dbReference type="EMBL" id="CAD9824669.1"/>
    </source>
</evidence>
<dbReference type="Gene3D" id="3.90.190.10">
    <property type="entry name" value="Protein tyrosine phosphatase superfamily"/>
    <property type="match status" value="1"/>
</dbReference>
<keyword evidence="2" id="KW-0378">Hydrolase</keyword>
<keyword evidence="3" id="KW-0904">Protein phosphatase</keyword>
<dbReference type="InterPro" id="IPR020422">
    <property type="entry name" value="TYR_PHOSPHATASE_DUAL_dom"/>
</dbReference>
<evidence type="ECO:0000256" key="3">
    <source>
        <dbReference type="ARBA" id="ARBA00022912"/>
    </source>
</evidence>
<dbReference type="SMART" id="SM00195">
    <property type="entry name" value="DSPc"/>
    <property type="match status" value="1"/>
</dbReference>
<dbReference type="PROSITE" id="PS50056">
    <property type="entry name" value="TYR_PHOSPHATASE_2"/>
    <property type="match status" value="1"/>
</dbReference>
<dbReference type="EMBL" id="HBHQ01024494">
    <property type="protein sequence ID" value="CAD9824669.1"/>
    <property type="molecule type" value="Transcribed_RNA"/>
</dbReference>
<comment type="similarity">
    <text evidence="1">Belongs to the protein-tyrosine phosphatase family. Non-receptor class dual specificity subfamily.</text>
</comment>
<organism evidence="7">
    <name type="scientific">Attheya septentrionalis</name>
    <dbReference type="NCBI Taxonomy" id="420275"/>
    <lineage>
        <taxon>Eukaryota</taxon>
        <taxon>Sar</taxon>
        <taxon>Stramenopiles</taxon>
        <taxon>Ochrophyta</taxon>
        <taxon>Bacillariophyta</taxon>
        <taxon>Coscinodiscophyceae</taxon>
        <taxon>Chaetocerotophycidae</taxon>
        <taxon>Chaetocerotales</taxon>
        <taxon>Attheyaceae</taxon>
        <taxon>Attheya</taxon>
    </lineage>
</organism>
<evidence type="ECO:0000256" key="4">
    <source>
        <dbReference type="SAM" id="MobiDB-lite"/>
    </source>
</evidence>
<evidence type="ECO:0000259" key="5">
    <source>
        <dbReference type="PROSITE" id="PS50054"/>
    </source>
</evidence>
<accession>A0A7S2XSD3</accession>
<dbReference type="CDD" id="cd14498">
    <property type="entry name" value="DSP"/>
    <property type="match status" value="1"/>
</dbReference>
<name>A0A7S2XSD3_9STRA</name>
<dbReference type="PANTHER" id="PTHR45961">
    <property type="entry name" value="IP21249P"/>
    <property type="match status" value="1"/>
</dbReference>
<feature type="domain" description="Tyrosine-protein phosphatase" evidence="5">
    <location>
        <begin position="47"/>
        <end position="200"/>
    </location>
</feature>
<feature type="region of interest" description="Disordered" evidence="4">
    <location>
        <begin position="1"/>
        <end position="36"/>
    </location>
</feature>
<dbReference type="GO" id="GO:0004721">
    <property type="term" value="F:phosphoprotein phosphatase activity"/>
    <property type="evidence" value="ECO:0007669"/>
    <property type="project" value="UniProtKB-KW"/>
</dbReference>
<feature type="domain" description="Tyrosine specific protein phosphatases" evidence="6">
    <location>
        <begin position="120"/>
        <end position="178"/>
    </location>
</feature>
<reference evidence="7" key="1">
    <citation type="submission" date="2021-01" db="EMBL/GenBank/DDBJ databases">
        <authorList>
            <person name="Corre E."/>
            <person name="Pelletier E."/>
            <person name="Niang G."/>
            <person name="Scheremetjew M."/>
            <person name="Finn R."/>
            <person name="Kale V."/>
            <person name="Holt S."/>
            <person name="Cochrane G."/>
            <person name="Meng A."/>
            <person name="Brown T."/>
            <person name="Cohen L."/>
        </authorList>
    </citation>
    <scope>NUCLEOTIDE SEQUENCE</scope>
    <source>
        <strain evidence="7">CCMP2084</strain>
    </source>
</reference>
<dbReference type="GO" id="GO:0005737">
    <property type="term" value="C:cytoplasm"/>
    <property type="evidence" value="ECO:0007669"/>
    <property type="project" value="TreeGrafter"/>
</dbReference>
<gene>
    <name evidence="7" type="ORF">ASEP1449_LOCUS16503</name>
</gene>
<dbReference type="SUPFAM" id="SSF52799">
    <property type="entry name" value="(Phosphotyrosine protein) phosphatases II"/>
    <property type="match status" value="1"/>
</dbReference>
<sequence>MMGGCTEPVSIETAQLSPSPHDKENKTPMQSHKKKRVLSLKLDENEDDTTVILPHLLVSRCGDAILDTPDKLLEADIVYLINCCGDESSNTRMNRTHLSSHEGFNILDLNIKDESHEKLEEVLSLVFPLVKKAKQENKKCLIYCKAGMSRSVSLAVAYLTAFEKMSLIEAMTHVKNCRRIASPNPGFMSQLITLERAADRKRGGDGSSLPTVDIDLYRKDRFGEPNEIAFDSNRAEQWELCRLDSLKCHADRERGDSNRFLALLQSGTMDNQEITESKKVSFATSLLSYEGLELMNEYLCSAGGCFPISEHFLGAVPFISGPKVEEVLEEGEELMSFEKINSILDDTDLVLEEER</sequence>
<dbReference type="InterPro" id="IPR029021">
    <property type="entry name" value="Prot-tyrosine_phosphatase-like"/>
</dbReference>
<dbReference type="PROSITE" id="PS50054">
    <property type="entry name" value="TYR_PHOSPHATASE_DUAL"/>
    <property type="match status" value="1"/>
</dbReference>
<evidence type="ECO:0000256" key="2">
    <source>
        <dbReference type="ARBA" id="ARBA00022801"/>
    </source>
</evidence>
<dbReference type="InterPro" id="IPR052103">
    <property type="entry name" value="Dual_spec_Phospatases"/>
</dbReference>
<dbReference type="InterPro" id="IPR000340">
    <property type="entry name" value="Dual-sp_phosphatase_cat-dom"/>
</dbReference>
<evidence type="ECO:0000256" key="1">
    <source>
        <dbReference type="ARBA" id="ARBA00008601"/>
    </source>
</evidence>